<evidence type="ECO:0000256" key="9">
    <source>
        <dbReference type="ARBA" id="ARBA00023065"/>
    </source>
</evidence>
<dbReference type="SFLD" id="SFLDS00052">
    <property type="entry name" value="Ferric_Reductase_Domain"/>
    <property type="match status" value="1"/>
</dbReference>
<dbReference type="OrthoDB" id="167398at2759"/>
<dbReference type="GO" id="GO:0006952">
    <property type="term" value="P:defense response"/>
    <property type="evidence" value="ECO:0007669"/>
    <property type="project" value="TreeGrafter"/>
</dbReference>
<dbReference type="PRINTS" id="PR00466">
    <property type="entry name" value="GP91PHOX"/>
</dbReference>
<dbReference type="Pfam" id="PF08030">
    <property type="entry name" value="NAD_binding_6"/>
    <property type="match status" value="1"/>
</dbReference>
<dbReference type="InterPro" id="IPR017927">
    <property type="entry name" value="FAD-bd_FR_type"/>
</dbReference>
<feature type="transmembrane region" description="Helical" evidence="12">
    <location>
        <begin position="192"/>
        <end position="216"/>
    </location>
</feature>
<dbReference type="PANTHER" id="PTHR11972:SF153">
    <property type="entry name" value="SUPEROXIDE-GENERATING NADPH OXIDASE HEAVY CHAIN SUBUNIT A"/>
    <property type="match status" value="1"/>
</dbReference>
<dbReference type="InterPro" id="IPR017938">
    <property type="entry name" value="Riboflavin_synthase-like_b-brl"/>
</dbReference>
<keyword evidence="7" id="KW-0560">Oxidoreductase</keyword>
<dbReference type="SUPFAM" id="SSF52343">
    <property type="entry name" value="Ferredoxin reductase-like, C-terminal NADP-linked domain"/>
    <property type="match status" value="1"/>
</dbReference>
<evidence type="ECO:0000313" key="14">
    <source>
        <dbReference type="EMBL" id="KAJ1970051.1"/>
    </source>
</evidence>
<dbReference type="InterPro" id="IPR013130">
    <property type="entry name" value="Fe3_Rdtase_TM_dom"/>
</dbReference>
<evidence type="ECO:0000256" key="3">
    <source>
        <dbReference type="ARBA" id="ARBA00022692"/>
    </source>
</evidence>
<evidence type="ECO:0000256" key="12">
    <source>
        <dbReference type="SAM" id="Phobius"/>
    </source>
</evidence>
<organism evidence="14 15">
    <name type="scientific">Dispira parvispora</name>
    <dbReference type="NCBI Taxonomy" id="1520584"/>
    <lineage>
        <taxon>Eukaryota</taxon>
        <taxon>Fungi</taxon>
        <taxon>Fungi incertae sedis</taxon>
        <taxon>Zoopagomycota</taxon>
        <taxon>Kickxellomycotina</taxon>
        <taxon>Dimargaritomycetes</taxon>
        <taxon>Dimargaritales</taxon>
        <taxon>Dimargaritaceae</taxon>
        <taxon>Dispira</taxon>
    </lineage>
</organism>
<keyword evidence="15" id="KW-1185">Reference proteome</keyword>
<keyword evidence="9" id="KW-0813">Transport</keyword>
<keyword evidence="9" id="KW-0406">Ion transport</keyword>
<feature type="domain" description="FAD-binding FR-type" evidence="13">
    <location>
        <begin position="366"/>
        <end position="520"/>
    </location>
</feature>
<dbReference type="InterPro" id="IPR013112">
    <property type="entry name" value="FAD-bd_8"/>
</dbReference>
<comment type="caution">
    <text evidence="14">The sequence shown here is derived from an EMBL/GenBank/DDBJ whole genome shotgun (WGS) entry which is preliminary data.</text>
</comment>
<dbReference type="PANTHER" id="PTHR11972">
    <property type="entry name" value="NADPH OXIDASE"/>
    <property type="match status" value="1"/>
</dbReference>
<reference evidence="14" key="1">
    <citation type="submission" date="2022-07" db="EMBL/GenBank/DDBJ databases">
        <title>Phylogenomic reconstructions and comparative analyses of Kickxellomycotina fungi.</title>
        <authorList>
            <person name="Reynolds N.K."/>
            <person name="Stajich J.E."/>
            <person name="Barry K."/>
            <person name="Grigoriev I.V."/>
            <person name="Crous P."/>
            <person name="Smith M.E."/>
        </authorList>
    </citation>
    <scope>NUCLEOTIDE SEQUENCE</scope>
    <source>
        <strain evidence="14">RSA 1196</strain>
    </source>
</reference>
<sequence length="689" mass="78381">MERNQEYPHPIVTDRQYLDRVERRDTRDIPLQRMHSVHTNTALSRVPERSNSNASNKSRRTMERKGSRDSQFTAVDPLGHQTYSPTGKLGPLSPVHHNLPREFLQGKGGPGYGTDPAGLAMPTFVPNSRPSRSQAKMVKILPEISLERAFFYTLWFLLQAAIFIPVCVYYMISSDYTTSRKQVGQLLGMAQASAMCINFNSGFILLLVCRNTLSYLRSTFISRYVAIDKNIHAHKVVAWTIAFMVVLHVVGHGVGYISLVAAMHGAKTFTYFFFQSNTGLTGNLMLAIFIVMFGTAVAKVRRKNFELFYYTHHLFIAYYIIMFIHGSFCVIKADREPKCQGRPDFWKFVIVPALIYTGERVMGGIRGRRPVEIIRVVQHPSEVVQVQFRKADLKIKTGQYVFINCPEISKLQWHPFTLTSAPEDDYISVHIRMAGGWTRQFAERLGCNTGKPGGLETKRFNPIRHKTIRRIGSSRGKRTTPEKFEISRPSLNLAYATPKPTLQGLPQIRVDGPFGAPTEHVFDYEVSVLVGAGIGVTPFASVLKSLWHRVTQPGKLSKLRKVYFIWVCRDIQAFEWFQDLLMALEEEDLDDFLDIRAYLTGELSEDQIRNVTIHDSQGGPDALTGRKNPTYFGRPNFDQLFAQIAYEQPRKKMGVFICGRKPLVASLRKICQQYSTTDGTTFDFHKETF</sequence>
<keyword evidence="6 12" id="KW-1133">Transmembrane helix</keyword>
<dbReference type="SFLD" id="SFLDG01169">
    <property type="entry name" value="NADPH_oxidase_subgroup_(NOX)"/>
    <property type="match status" value="1"/>
</dbReference>
<evidence type="ECO:0000256" key="11">
    <source>
        <dbReference type="SAM" id="MobiDB-lite"/>
    </source>
</evidence>
<dbReference type="Gene3D" id="3.40.50.80">
    <property type="entry name" value="Nucleotide-binding domain of ferredoxin-NADP reductase (FNR) module"/>
    <property type="match status" value="1"/>
</dbReference>
<evidence type="ECO:0000259" key="13">
    <source>
        <dbReference type="PROSITE" id="PS51384"/>
    </source>
</evidence>
<evidence type="ECO:0000256" key="4">
    <source>
        <dbReference type="ARBA" id="ARBA00022723"/>
    </source>
</evidence>
<dbReference type="Proteomes" id="UP001150925">
    <property type="component" value="Unassembled WGS sequence"/>
</dbReference>
<evidence type="ECO:0000256" key="1">
    <source>
        <dbReference type="ARBA" id="ARBA00004141"/>
    </source>
</evidence>
<dbReference type="Pfam" id="PF08022">
    <property type="entry name" value="FAD_binding_8"/>
    <property type="match status" value="1"/>
</dbReference>
<evidence type="ECO:0000256" key="5">
    <source>
        <dbReference type="ARBA" id="ARBA00022982"/>
    </source>
</evidence>
<keyword evidence="2" id="KW-0349">Heme</keyword>
<name>A0A9W8AUX6_9FUNG</name>
<evidence type="ECO:0000256" key="7">
    <source>
        <dbReference type="ARBA" id="ARBA00023002"/>
    </source>
</evidence>
<dbReference type="EMBL" id="JANBPY010000007">
    <property type="protein sequence ID" value="KAJ1970051.1"/>
    <property type="molecule type" value="Genomic_DNA"/>
</dbReference>
<evidence type="ECO:0000256" key="8">
    <source>
        <dbReference type="ARBA" id="ARBA00023004"/>
    </source>
</evidence>
<comment type="subcellular location">
    <subcellularLocation>
        <location evidence="1">Membrane</location>
        <topology evidence="1">Multi-pass membrane protein</topology>
    </subcellularLocation>
</comment>
<protein>
    <recommendedName>
        <fullName evidence="13">FAD-binding FR-type domain-containing protein</fullName>
    </recommendedName>
</protein>
<dbReference type="InterPro" id="IPR039261">
    <property type="entry name" value="FNR_nucleotide-bd"/>
</dbReference>
<keyword evidence="4" id="KW-0479">Metal-binding</keyword>
<keyword evidence="8" id="KW-0408">Iron</keyword>
<dbReference type="GO" id="GO:0042554">
    <property type="term" value="P:superoxide anion generation"/>
    <property type="evidence" value="ECO:0007669"/>
    <property type="project" value="TreeGrafter"/>
</dbReference>
<feature type="region of interest" description="Disordered" evidence="11">
    <location>
        <begin position="1"/>
        <end position="112"/>
    </location>
</feature>
<dbReference type="GO" id="GO:0006811">
    <property type="term" value="P:monoatomic ion transport"/>
    <property type="evidence" value="ECO:0007669"/>
    <property type="project" value="UniProtKB-KW"/>
</dbReference>
<dbReference type="InterPro" id="IPR013121">
    <property type="entry name" value="Fe_red_NAD-bd_6"/>
</dbReference>
<dbReference type="GO" id="GO:0016175">
    <property type="term" value="F:superoxide-generating NAD(P)H oxidase activity"/>
    <property type="evidence" value="ECO:0007669"/>
    <property type="project" value="TreeGrafter"/>
</dbReference>
<dbReference type="SUPFAM" id="SSF63380">
    <property type="entry name" value="Riboflavin synthase domain-like"/>
    <property type="match status" value="1"/>
</dbReference>
<dbReference type="PROSITE" id="PS51384">
    <property type="entry name" value="FAD_FR"/>
    <property type="match status" value="1"/>
</dbReference>
<evidence type="ECO:0000313" key="15">
    <source>
        <dbReference type="Proteomes" id="UP001150925"/>
    </source>
</evidence>
<dbReference type="Gene3D" id="2.40.30.10">
    <property type="entry name" value="Translation factors"/>
    <property type="match status" value="1"/>
</dbReference>
<dbReference type="AlphaFoldDB" id="A0A9W8AUX6"/>
<dbReference type="FunFam" id="3.40.50.80:FF:000004">
    <property type="entry name" value="NADPH oxidase isoform 2"/>
    <property type="match status" value="1"/>
</dbReference>
<evidence type="ECO:0000256" key="2">
    <source>
        <dbReference type="ARBA" id="ARBA00022617"/>
    </source>
</evidence>
<feature type="compositionally biased region" description="Basic and acidic residues" evidence="11">
    <location>
        <begin position="16"/>
        <end position="30"/>
    </location>
</feature>
<dbReference type="Pfam" id="PF01794">
    <property type="entry name" value="Ferric_reduct"/>
    <property type="match status" value="1"/>
</dbReference>
<keyword evidence="5" id="KW-0249">Electron transport</keyword>
<evidence type="ECO:0000256" key="10">
    <source>
        <dbReference type="ARBA" id="ARBA00023136"/>
    </source>
</evidence>
<accession>A0A9W8AUX6</accession>
<keyword evidence="3 12" id="KW-0812">Transmembrane</keyword>
<feature type="transmembrane region" description="Helical" evidence="12">
    <location>
        <begin position="279"/>
        <end position="300"/>
    </location>
</feature>
<keyword evidence="10 12" id="KW-0472">Membrane</keyword>
<dbReference type="InterPro" id="IPR000778">
    <property type="entry name" value="Cyt_b245_heavy_chain"/>
</dbReference>
<feature type="transmembrane region" description="Helical" evidence="12">
    <location>
        <begin position="307"/>
        <end position="328"/>
    </location>
</feature>
<dbReference type="InterPro" id="IPR050369">
    <property type="entry name" value="RBOH/FRE"/>
</dbReference>
<evidence type="ECO:0000256" key="6">
    <source>
        <dbReference type="ARBA" id="ARBA00022989"/>
    </source>
</evidence>
<feature type="transmembrane region" description="Helical" evidence="12">
    <location>
        <begin position="236"/>
        <end position="259"/>
    </location>
</feature>
<feature type="transmembrane region" description="Helical" evidence="12">
    <location>
        <begin position="149"/>
        <end position="172"/>
    </location>
</feature>
<dbReference type="CDD" id="cd06186">
    <property type="entry name" value="NOX_Duox_like_FAD_NADP"/>
    <property type="match status" value="1"/>
</dbReference>
<gene>
    <name evidence="14" type="ORF">IWQ62_000211</name>
</gene>
<proteinExistence type="predicted"/>
<dbReference type="SFLD" id="SFLDG01168">
    <property type="entry name" value="Ferric_reductase_subgroup_(FRE"/>
    <property type="match status" value="1"/>
</dbReference>
<dbReference type="GO" id="GO:0043020">
    <property type="term" value="C:NADPH oxidase complex"/>
    <property type="evidence" value="ECO:0007669"/>
    <property type="project" value="TreeGrafter"/>
</dbReference>
<dbReference type="GO" id="GO:0046872">
    <property type="term" value="F:metal ion binding"/>
    <property type="evidence" value="ECO:0007669"/>
    <property type="project" value="UniProtKB-KW"/>
</dbReference>